<comment type="caution">
    <text evidence="2">The sequence shown here is derived from an EMBL/GenBank/DDBJ whole genome shotgun (WGS) entry which is preliminary data.</text>
</comment>
<feature type="region of interest" description="Disordered" evidence="1">
    <location>
        <begin position="38"/>
        <end position="90"/>
    </location>
</feature>
<evidence type="ECO:0000313" key="3">
    <source>
        <dbReference type="Proteomes" id="UP000540685"/>
    </source>
</evidence>
<evidence type="ECO:0000313" key="2">
    <source>
        <dbReference type="EMBL" id="MBB5817909.1"/>
    </source>
</evidence>
<dbReference type="RefSeq" id="WP_184548309.1">
    <property type="nucleotide sequence ID" value="NZ_JACHMP010000001.1"/>
</dbReference>
<keyword evidence="3" id="KW-1185">Reference proteome</keyword>
<dbReference type="Proteomes" id="UP000540685">
    <property type="component" value="Unassembled WGS sequence"/>
</dbReference>
<organism evidence="2 3">
    <name type="scientific">Streptosporangium becharense</name>
    <dbReference type="NCBI Taxonomy" id="1816182"/>
    <lineage>
        <taxon>Bacteria</taxon>
        <taxon>Bacillati</taxon>
        <taxon>Actinomycetota</taxon>
        <taxon>Actinomycetes</taxon>
        <taxon>Streptosporangiales</taxon>
        <taxon>Streptosporangiaceae</taxon>
        <taxon>Streptosporangium</taxon>
    </lineage>
</organism>
<dbReference type="EMBL" id="JACHMP010000001">
    <property type="protein sequence ID" value="MBB5817909.1"/>
    <property type="molecule type" value="Genomic_DNA"/>
</dbReference>
<reference evidence="2 3" key="1">
    <citation type="submission" date="2020-08" db="EMBL/GenBank/DDBJ databases">
        <title>Sequencing the genomes of 1000 actinobacteria strains.</title>
        <authorList>
            <person name="Klenk H.-P."/>
        </authorList>
    </citation>
    <scope>NUCLEOTIDE SEQUENCE [LARGE SCALE GENOMIC DNA]</scope>
    <source>
        <strain evidence="2 3">DSM 46887</strain>
    </source>
</reference>
<gene>
    <name evidence="2" type="ORF">F4562_000971</name>
</gene>
<protein>
    <submittedName>
        <fullName evidence="2">Uncharacterized protein</fullName>
    </submittedName>
</protein>
<name>A0A7W9IC03_9ACTN</name>
<accession>A0A7W9IC03</accession>
<evidence type="ECO:0000256" key="1">
    <source>
        <dbReference type="SAM" id="MobiDB-lite"/>
    </source>
</evidence>
<sequence>MEESDDLTELRRLLFTAIPYPTEEENLAMLAQTLSSSTPDLSLLPGPDGFGPPPPQSAARPLVPCARRSADRAGGPDDADGTDHAAGGRA</sequence>
<proteinExistence type="predicted"/>
<dbReference type="AlphaFoldDB" id="A0A7W9IC03"/>
<feature type="compositionally biased region" description="Low complexity" evidence="1">
    <location>
        <begin position="38"/>
        <end position="47"/>
    </location>
</feature>